<organism evidence="1 2">
    <name type="scientific">Frankliniella fusca</name>
    <dbReference type="NCBI Taxonomy" id="407009"/>
    <lineage>
        <taxon>Eukaryota</taxon>
        <taxon>Metazoa</taxon>
        <taxon>Ecdysozoa</taxon>
        <taxon>Arthropoda</taxon>
        <taxon>Hexapoda</taxon>
        <taxon>Insecta</taxon>
        <taxon>Pterygota</taxon>
        <taxon>Neoptera</taxon>
        <taxon>Paraneoptera</taxon>
        <taxon>Thysanoptera</taxon>
        <taxon>Terebrantia</taxon>
        <taxon>Thripoidea</taxon>
        <taxon>Thripidae</taxon>
        <taxon>Frankliniella</taxon>
    </lineage>
</organism>
<dbReference type="EMBL" id="JAHWGI010001411">
    <property type="protein sequence ID" value="KAK3930402.1"/>
    <property type="molecule type" value="Genomic_DNA"/>
</dbReference>
<dbReference type="Proteomes" id="UP001219518">
    <property type="component" value="Unassembled WGS sequence"/>
</dbReference>
<evidence type="ECO:0000313" key="2">
    <source>
        <dbReference type="Proteomes" id="UP001219518"/>
    </source>
</evidence>
<feature type="non-terminal residue" evidence="1">
    <location>
        <position position="124"/>
    </location>
</feature>
<sequence length="124" mass="13029">CFPLTFCRLVSRAELSPVSALSLSPAAAPTPERVAAAAGGPGGPGREVQVDRAGLGALLRRVVTVMADRPVRTLELLHAALAGVVAKYTLQTDRRDLVQALDAVVDAYQLQDQRSRSPSTPSTP</sequence>
<dbReference type="AlphaFoldDB" id="A0AAE1HYP8"/>
<gene>
    <name evidence="1" type="ORF">KUF71_005136</name>
</gene>
<accession>A0AAE1HYP8</accession>
<reference evidence="1" key="1">
    <citation type="submission" date="2021-07" db="EMBL/GenBank/DDBJ databases">
        <authorList>
            <person name="Catto M.A."/>
            <person name="Jacobson A."/>
            <person name="Kennedy G."/>
            <person name="Labadie P."/>
            <person name="Hunt B.G."/>
            <person name="Srinivasan R."/>
        </authorList>
    </citation>
    <scope>NUCLEOTIDE SEQUENCE</scope>
    <source>
        <strain evidence="1">PL_HMW_Pooled</strain>
        <tissue evidence="1">Head</tissue>
    </source>
</reference>
<comment type="caution">
    <text evidence="1">The sequence shown here is derived from an EMBL/GenBank/DDBJ whole genome shotgun (WGS) entry which is preliminary data.</text>
</comment>
<proteinExistence type="predicted"/>
<reference evidence="1" key="2">
    <citation type="journal article" date="2023" name="BMC Genomics">
        <title>Pest status, molecular evolution, and epigenetic factors derived from the genome assembly of Frankliniella fusca, a thysanopteran phytovirus vector.</title>
        <authorList>
            <person name="Catto M.A."/>
            <person name="Labadie P.E."/>
            <person name="Jacobson A.L."/>
            <person name="Kennedy G.G."/>
            <person name="Srinivasan R."/>
            <person name="Hunt B.G."/>
        </authorList>
    </citation>
    <scope>NUCLEOTIDE SEQUENCE</scope>
    <source>
        <strain evidence="1">PL_HMW_Pooled</strain>
    </source>
</reference>
<evidence type="ECO:0000313" key="1">
    <source>
        <dbReference type="EMBL" id="KAK3930402.1"/>
    </source>
</evidence>
<protein>
    <submittedName>
        <fullName evidence="1">Thiamine thiazole synthase</fullName>
    </submittedName>
</protein>
<keyword evidence="2" id="KW-1185">Reference proteome</keyword>
<name>A0AAE1HYP8_9NEOP</name>